<name>A0AAV4TSG4_CAEEX</name>
<sequence length="115" mass="12323">MPAPYPAPKTPAPYPPPKIPTPCPAPKTPAPYPALKTEGTSTIAPRHQVPYQHHIQDQHQHHIKTEGTSISYRGGDSDGSDLSYFSLGVEGTSCGILDVISGKRSCHKPGNRMNG</sequence>
<dbReference type="Proteomes" id="UP001054945">
    <property type="component" value="Unassembled WGS sequence"/>
</dbReference>
<feature type="compositionally biased region" description="Pro residues" evidence="1">
    <location>
        <begin position="1"/>
        <end position="32"/>
    </location>
</feature>
<accession>A0AAV4TSG4</accession>
<dbReference type="EMBL" id="BPLR01011708">
    <property type="protein sequence ID" value="GIY48386.1"/>
    <property type="molecule type" value="Genomic_DNA"/>
</dbReference>
<proteinExistence type="predicted"/>
<evidence type="ECO:0000313" key="3">
    <source>
        <dbReference type="Proteomes" id="UP001054945"/>
    </source>
</evidence>
<feature type="compositionally biased region" description="Basic and acidic residues" evidence="1">
    <location>
        <begin position="55"/>
        <end position="65"/>
    </location>
</feature>
<evidence type="ECO:0000256" key="1">
    <source>
        <dbReference type="SAM" id="MobiDB-lite"/>
    </source>
</evidence>
<comment type="caution">
    <text evidence="2">The sequence shown here is derived from an EMBL/GenBank/DDBJ whole genome shotgun (WGS) entry which is preliminary data.</text>
</comment>
<organism evidence="2 3">
    <name type="scientific">Caerostris extrusa</name>
    <name type="common">Bark spider</name>
    <name type="synonym">Caerostris bankana</name>
    <dbReference type="NCBI Taxonomy" id="172846"/>
    <lineage>
        <taxon>Eukaryota</taxon>
        <taxon>Metazoa</taxon>
        <taxon>Ecdysozoa</taxon>
        <taxon>Arthropoda</taxon>
        <taxon>Chelicerata</taxon>
        <taxon>Arachnida</taxon>
        <taxon>Araneae</taxon>
        <taxon>Araneomorphae</taxon>
        <taxon>Entelegynae</taxon>
        <taxon>Araneoidea</taxon>
        <taxon>Araneidae</taxon>
        <taxon>Caerostris</taxon>
    </lineage>
</organism>
<reference evidence="2 3" key="1">
    <citation type="submission" date="2021-06" db="EMBL/GenBank/DDBJ databases">
        <title>Caerostris extrusa draft genome.</title>
        <authorList>
            <person name="Kono N."/>
            <person name="Arakawa K."/>
        </authorList>
    </citation>
    <scope>NUCLEOTIDE SEQUENCE [LARGE SCALE GENOMIC DNA]</scope>
</reference>
<keyword evidence="3" id="KW-1185">Reference proteome</keyword>
<feature type="region of interest" description="Disordered" evidence="1">
    <location>
        <begin position="1"/>
        <end position="38"/>
    </location>
</feature>
<feature type="region of interest" description="Disordered" evidence="1">
    <location>
        <begin position="55"/>
        <end position="79"/>
    </location>
</feature>
<evidence type="ECO:0000313" key="2">
    <source>
        <dbReference type="EMBL" id="GIY48386.1"/>
    </source>
</evidence>
<dbReference type="AlphaFoldDB" id="A0AAV4TSG4"/>
<protein>
    <submittedName>
        <fullName evidence="2">Uncharacterized protein</fullName>
    </submittedName>
</protein>
<gene>
    <name evidence="2" type="ORF">CEXT_11701</name>
</gene>